<accession>A0A3E0K4H1</accession>
<organism evidence="2 3">
    <name type="scientific">Caldibacillus debilis</name>
    <dbReference type="NCBI Taxonomy" id="301148"/>
    <lineage>
        <taxon>Bacteria</taxon>
        <taxon>Bacillati</taxon>
        <taxon>Bacillota</taxon>
        <taxon>Bacilli</taxon>
        <taxon>Bacillales</taxon>
        <taxon>Bacillaceae</taxon>
        <taxon>Caldibacillus</taxon>
    </lineage>
</organism>
<gene>
    <name evidence="2" type="ORF">C6P37_09730</name>
</gene>
<dbReference type="EMBL" id="QEWE01000018">
    <property type="protein sequence ID" value="REJ28111.1"/>
    <property type="molecule type" value="Genomic_DNA"/>
</dbReference>
<evidence type="ECO:0000256" key="1">
    <source>
        <dbReference type="SAM" id="MobiDB-lite"/>
    </source>
</evidence>
<evidence type="ECO:0000313" key="2">
    <source>
        <dbReference type="EMBL" id="REJ28111.1"/>
    </source>
</evidence>
<comment type="caution">
    <text evidence="2">The sequence shown here is derived from an EMBL/GenBank/DDBJ whole genome shotgun (WGS) entry which is preliminary data.</text>
</comment>
<protein>
    <submittedName>
        <fullName evidence="2">Uncharacterized protein</fullName>
    </submittedName>
</protein>
<sequence>MPFPWRKMRSPSGRRIFPFPARKRPSRRFPLPARTPPKTEKGGHGRSPAKNGQAPENEKRTAGGPSFHPAQKRAVPLHGETAL</sequence>
<evidence type="ECO:0000313" key="3">
    <source>
        <dbReference type="Proteomes" id="UP000257014"/>
    </source>
</evidence>
<feature type="region of interest" description="Disordered" evidence="1">
    <location>
        <begin position="1"/>
        <end position="83"/>
    </location>
</feature>
<name>A0A3E0K4H1_9BACI</name>
<proteinExistence type="predicted"/>
<dbReference type="AlphaFoldDB" id="A0A3E0K4H1"/>
<reference evidence="2 3" key="1">
    <citation type="submission" date="2018-03" db="EMBL/GenBank/DDBJ databases">
        <authorList>
            <person name="Keele B.F."/>
        </authorList>
    </citation>
    <scope>NUCLEOTIDE SEQUENCE [LARGE SCALE GENOMIC DNA]</scope>
    <source>
        <strain evidence="2">ZCTH4_d</strain>
    </source>
</reference>
<dbReference type="Proteomes" id="UP000257014">
    <property type="component" value="Unassembled WGS sequence"/>
</dbReference>